<keyword evidence="17" id="KW-1185">Reference proteome</keyword>
<comment type="pathway">
    <text evidence="2 14">Cofactor biosynthesis; FMN biosynthesis; FMN from riboflavin (ATP route): step 1/1.</text>
</comment>
<organism evidence="16 17">
    <name type="scientific">Thermoactinomyces daqus</name>
    <dbReference type="NCBI Taxonomy" id="1329516"/>
    <lineage>
        <taxon>Bacteria</taxon>
        <taxon>Bacillati</taxon>
        <taxon>Bacillota</taxon>
        <taxon>Bacilli</taxon>
        <taxon>Bacillales</taxon>
        <taxon>Thermoactinomycetaceae</taxon>
        <taxon>Thermoactinomyces</taxon>
    </lineage>
</organism>
<dbReference type="UniPathway" id="UPA00276">
    <property type="reaction ID" value="UER00406"/>
</dbReference>
<evidence type="ECO:0000256" key="11">
    <source>
        <dbReference type="ARBA" id="ARBA00023268"/>
    </source>
</evidence>
<sequence>METIFLTYPIEKQDPKAQKIVLAIGYFDGVHLGHQAVIKEAVMLAKELDAVPAVMTFHPHPREVLGQAGVNRYLTPLPAKLDQFAKLGVQRTYVIKFDLDFASLKKEDFVEKVLHPLGVKGIVTGFNFTFGRCAAGKASDLPLLVRGRFVTRIVEPILSGEIAASSTRLRQALDAGDVEVACRILGRPYELKGKVVTGDQRGRKIGFPTANLDLLDPYLVPKRGVYIVSASVGGEKSYGIMNIGVRPTFADPVPRESLEVHLLGKNVQLYGQILSVEFLSFIREEKKFPSVDELIKQIQSDREYAENWLKEFVE</sequence>
<dbReference type="EC" id="2.7.7.2" evidence="14"/>
<keyword evidence="4 14" id="KW-0288">FMN</keyword>
<gene>
    <name evidence="16" type="primary">ribF</name>
    <name evidence="16" type="ORF">H1164_05220</name>
</gene>
<evidence type="ECO:0000256" key="2">
    <source>
        <dbReference type="ARBA" id="ARBA00005201"/>
    </source>
</evidence>
<evidence type="ECO:0000256" key="8">
    <source>
        <dbReference type="ARBA" id="ARBA00022777"/>
    </source>
</evidence>
<evidence type="ECO:0000256" key="3">
    <source>
        <dbReference type="ARBA" id="ARBA00022630"/>
    </source>
</evidence>
<dbReference type="EC" id="2.7.1.26" evidence="14"/>
<keyword evidence="10 14" id="KW-0067">ATP-binding</keyword>
<dbReference type="GO" id="GO:0005524">
    <property type="term" value="F:ATP binding"/>
    <property type="evidence" value="ECO:0007669"/>
    <property type="project" value="UniProtKB-UniRule"/>
</dbReference>
<comment type="similarity">
    <text evidence="14">Belongs to the ribF family.</text>
</comment>
<keyword evidence="11" id="KW-0511">Multifunctional enzyme</keyword>
<proteinExistence type="inferred from homology"/>
<dbReference type="InterPro" id="IPR002606">
    <property type="entry name" value="Riboflavin_kinase_bac"/>
</dbReference>
<dbReference type="RefSeq" id="WP_033099623.1">
    <property type="nucleotide sequence ID" value="NZ_JACEIP010000005.1"/>
</dbReference>
<dbReference type="PIRSF" id="PIRSF004491">
    <property type="entry name" value="FAD_Synth"/>
    <property type="match status" value="1"/>
</dbReference>
<comment type="catalytic activity">
    <reaction evidence="12 14">
        <text>riboflavin + ATP = FMN + ADP + H(+)</text>
        <dbReference type="Rhea" id="RHEA:14357"/>
        <dbReference type="ChEBI" id="CHEBI:15378"/>
        <dbReference type="ChEBI" id="CHEBI:30616"/>
        <dbReference type="ChEBI" id="CHEBI:57986"/>
        <dbReference type="ChEBI" id="CHEBI:58210"/>
        <dbReference type="ChEBI" id="CHEBI:456216"/>
        <dbReference type="EC" id="2.7.1.26"/>
    </reaction>
</comment>
<keyword evidence="5 14" id="KW-0808">Transferase</keyword>
<dbReference type="GO" id="GO:0006747">
    <property type="term" value="P:FAD biosynthetic process"/>
    <property type="evidence" value="ECO:0007669"/>
    <property type="project" value="UniProtKB-UniRule"/>
</dbReference>
<dbReference type="FunFam" id="3.40.50.620:FF:000021">
    <property type="entry name" value="Riboflavin biosynthesis protein"/>
    <property type="match status" value="1"/>
</dbReference>
<name>A0A7W1X944_9BACL</name>
<dbReference type="PANTHER" id="PTHR22749">
    <property type="entry name" value="RIBOFLAVIN KINASE/FMN ADENYLYLTRANSFERASE"/>
    <property type="match status" value="1"/>
</dbReference>
<dbReference type="NCBIfam" id="TIGR00125">
    <property type="entry name" value="cyt_tran_rel"/>
    <property type="match status" value="1"/>
</dbReference>
<dbReference type="InterPro" id="IPR023465">
    <property type="entry name" value="Riboflavin_kinase_dom_sf"/>
</dbReference>
<keyword evidence="3 14" id="KW-0285">Flavoprotein</keyword>
<dbReference type="AlphaFoldDB" id="A0A7W1X944"/>
<dbReference type="InterPro" id="IPR015864">
    <property type="entry name" value="FAD_synthase"/>
</dbReference>
<dbReference type="Proteomes" id="UP000530514">
    <property type="component" value="Unassembled WGS sequence"/>
</dbReference>
<dbReference type="GO" id="GO:0008531">
    <property type="term" value="F:riboflavin kinase activity"/>
    <property type="evidence" value="ECO:0007669"/>
    <property type="project" value="UniProtKB-UniRule"/>
</dbReference>
<keyword evidence="6 14" id="KW-0548">Nucleotidyltransferase</keyword>
<keyword evidence="9 14" id="KW-0274">FAD</keyword>
<dbReference type="Pfam" id="PF01687">
    <property type="entry name" value="Flavokinase"/>
    <property type="match status" value="1"/>
</dbReference>
<evidence type="ECO:0000256" key="6">
    <source>
        <dbReference type="ARBA" id="ARBA00022695"/>
    </source>
</evidence>
<dbReference type="SUPFAM" id="SSF52374">
    <property type="entry name" value="Nucleotidylyl transferase"/>
    <property type="match status" value="1"/>
</dbReference>
<accession>A0A7W1X944</accession>
<protein>
    <recommendedName>
        <fullName evidence="14">Riboflavin biosynthesis protein</fullName>
    </recommendedName>
    <domain>
        <recommendedName>
            <fullName evidence="14">Riboflavin kinase</fullName>
            <ecNumber evidence="14">2.7.1.26</ecNumber>
        </recommendedName>
        <alternativeName>
            <fullName evidence="14">Flavokinase</fullName>
        </alternativeName>
    </domain>
    <domain>
        <recommendedName>
            <fullName evidence="14">FMN adenylyltransferase</fullName>
            <ecNumber evidence="14">2.7.7.2</ecNumber>
        </recommendedName>
        <alternativeName>
            <fullName evidence="14">FAD pyrophosphorylase</fullName>
        </alternativeName>
        <alternativeName>
            <fullName evidence="14">FAD synthase</fullName>
        </alternativeName>
    </domain>
</protein>
<dbReference type="GO" id="GO:0009231">
    <property type="term" value="P:riboflavin biosynthetic process"/>
    <property type="evidence" value="ECO:0007669"/>
    <property type="project" value="InterPro"/>
</dbReference>
<evidence type="ECO:0000256" key="12">
    <source>
        <dbReference type="ARBA" id="ARBA00047880"/>
    </source>
</evidence>
<dbReference type="PANTHER" id="PTHR22749:SF6">
    <property type="entry name" value="RIBOFLAVIN KINASE"/>
    <property type="match status" value="1"/>
</dbReference>
<keyword evidence="7 14" id="KW-0547">Nucleotide-binding</keyword>
<evidence type="ECO:0000256" key="10">
    <source>
        <dbReference type="ARBA" id="ARBA00022840"/>
    </source>
</evidence>
<comment type="caution">
    <text evidence="16">The sequence shown here is derived from an EMBL/GenBank/DDBJ whole genome shotgun (WGS) entry which is preliminary data.</text>
</comment>
<evidence type="ECO:0000256" key="4">
    <source>
        <dbReference type="ARBA" id="ARBA00022643"/>
    </source>
</evidence>
<evidence type="ECO:0000256" key="9">
    <source>
        <dbReference type="ARBA" id="ARBA00022827"/>
    </source>
</evidence>
<dbReference type="Gene3D" id="2.40.30.30">
    <property type="entry name" value="Riboflavin kinase-like"/>
    <property type="match status" value="1"/>
</dbReference>
<evidence type="ECO:0000313" key="17">
    <source>
        <dbReference type="Proteomes" id="UP000530514"/>
    </source>
</evidence>
<evidence type="ECO:0000256" key="7">
    <source>
        <dbReference type="ARBA" id="ARBA00022741"/>
    </source>
</evidence>
<dbReference type="NCBIfam" id="TIGR00083">
    <property type="entry name" value="ribF"/>
    <property type="match status" value="1"/>
</dbReference>
<dbReference type="InterPro" id="IPR004821">
    <property type="entry name" value="Cyt_trans-like"/>
</dbReference>
<dbReference type="Pfam" id="PF06574">
    <property type="entry name" value="FAD_syn"/>
    <property type="match status" value="1"/>
</dbReference>
<evidence type="ECO:0000256" key="5">
    <source>
        <dbReference type="ARBA" id="ARBA00022679"/>
    </source>
</evidence>
<dbReference type="SMART" id="SM00904">
    <property type="entry name" value="Flavokinase"/>
    <property type="match status" value="1"/>
</dbReference>
<feature type="domain" description="Riboflavin kinase" evidence="15">
    <location>
        <begin position="184"/>
        <end position="310"/>
    </location>
</feature>
<evidence type="ECO:0000313" key="16">
    <source>
        <dbReference type="EMBL" id="MBA4542302.1"/>
    </source>
</evidence>
<comment type="catalytic activity">
    <reaction evidence="13 14">
        <text>FMN + ATP + H(+) = FAD + diphosphate</text>
        <dbReference type="Rhea" id="RHEA:17237"/>
        <dbReference type="ChEBI" id="CHEBI:15378"/>
        <dbReference type="ChEBI" id="CHEBI:30616"/>
        <dbReference type="ChEBI" id="CHEBI:33019"/>
        <dbReference type="ChEBI" id="CHEBI:57692"/>
        <dbReference type="ChEBI" id="CHEBI:58210"/>
        <dbReference type="EC" id="2.7.7.2"/>
    </reaction>
</comment>
<dbReference type="Gene3D" id="3.40.50.620">
    <property type="entry name" value="HUPs"/>
    <property type="match status" value="1"/>
</dbReference>
<comment type="pathway">
    <text evidence="1 14">Cofactor biosynthesis; FAD biosynthesis; FAD from FMN: step 1/1.</text>
</comment>
<evidence type="ECO:0000256" key="14">
    <source>
        <dbReference type="PIRNR" id="PIRNR004491"/>
    </source>
</evidence>
<evidence type="ECO:0000256" key="13">
    <source>
        <dbReference type="ARBA" id="ARBA00049494"/>
    </source>
</evidence>
<reference evidence="16 17" key="1">
    <citation type="submission" date="2020-07" db="EMBL/GenBank/DDBJ databases">
        <authorList>
            <person name="Feng H."/>
        </authorList>
    </citation>
    <scope>NUCLEOTIDE SEQUENCE [LARGE SCALE GENOMIC DNA]</scope>
    <source>
        <strain evidence="17">s-11</strain>
    </source>
</reference>
<dbReference type="InterPro" id="IPR014729">
    <property type="entry name" value="Rossmann-like_a/b/a_fold"/>
</dbReference>
<dbReference type="InterPro" id="IPR015865">
    <property type="entry name" value="Riboflavin_kinase_bac/euk"/>
</dbReference>
<dbReference type="EMBL" id="JACEIP010000005">
    <property type="protein sequence ID" value="MBA4542302.1"/>
    <property type="molecule type" value="Genomic_DNA"/>
</dbReference>
<dbReference type="GO" id="GO:0003919">
    <property type="term" value="F:FMN adenylyltransferase activity"/>
    <property type="evidence" value="ECO:0007669"/>
    <property type="project" value="UniProtKB-UniRule"/>
</dbReference>
<dbReference type="OrthoDB" id="9803667at2"/>
<dbReference type="UniPathway" id="UPA00277">
    <property type="reaction ID" value="UER00407"/>
</dbReference>
<keyword evidence="8 14" id="KW-0418">Kinase</keyword>
<dbReference type="SUPFAM" id="SSF82114">
    <property type="entry name" value="Riboflavin kinase-like"/>
    <property type="match status" value="1"/>
</dbReference>
<evidence type="ECO:0000259" key="15">
    <source>
        <dbReference type="SMART" id="SM00904"/>
    </source>
</evidence>
<dbReference type="CDD" id="cd02064">
    <property type="entry name" value="FAD_synthetase_N"/>
    <property type="match status" value="1"/>
</dbReference>
<dbReference type="GO" id="GO:0009398">
    <property type="term" value="P:FMN biosynthetic process"/>
    <property type="evidence" value="ECO:0007669"/>
    <property type="project" value="UniProtKB-UniRule"/>
</dbReference>
<dbReference type="InterPro" id="IPR023468">
    <property type="entry name" value="Riboflavin_kinase"/>
</dbReference>
<evidence type="ECO:0000256" key="1">
    <source>
        <dbReference type="ARBA" id="ARBA00004726"/>
    </source>
</evidence>